<dbReference type="OrthoDB" id="9801699at2"/>
<dbReference type="InterPro" id="IPR051691">
    <property type="entry name" value="Metab_Enz_Cyan_OpOx_G3PDH"/>
</dbReference>
<dbReference type="InterPro" id="IPR023753">
    <property type="entry name" value="FAD/NAD-binding_dom"/>
</dbReference>
<dbReference type="STRING" id="796620.VIBC2010_04564"/>
<feature type="domain" description="FAD/NAD(P)-binding" evidence="2">
    <location>
        <begin position="4"/>
        <end position="322"/>
    </location>
</feature>
<reference evidence="3 4" key="1">
    <citation type="journal article" date="2012" name="Int. J. Syst. Evol. Microbiol.">
        <title>Vibrio caribbeanicus sp. nov., isolated from the marine sponge Scleritoderma cyanea.</title>
        <authorList>
            <person name="Hoffmann M."/>
            <person name="Monday S.R."/>
            <person name="Allard M.W."/>
            <person name="Strain E.A."/>
            <person name="Whittaker P."/>
            <person name="Naum M."/>
            <person name="McCarthy P.J."/>
            <person name="Lopez J.V."/>
            <person name="Fischer M."/>
            <person name="Brown E.W."/>
        </authorList>
    </citation>
    <scope>NUCLEOTIDE SEQUENCE [LARGE SCALE GENOMIC DNA]</scope>
    <source>
        <strain evidence="3 4">ATCC BAA-2122</strain>
    </source>
</reference>
<dbReference type="PANTHER" id="PTHR42949:SF3">
    <property type="entry name" value="ANAEROBIC GLYCEROL-3-PHOSPHATE DEHYDROGENASE SUBUNIT B"/>
    <property type="match status" value="1"/>
</dbReference>
<dbReference type="CDD" id="cd19946">
    <property type="entry name" value="GlpA-like_Fer2_BFD-like"/>
    <property type="match status" value="1"/>
</dbReference>
<accession>E3BK36</accession>
<protein>
    <submittedName>
        <fullName evidence="3">Hydrogen cyanide synthase HcnB</fullName>
    </submittedName>
</protein>
<dbReference type="PANTHER" id="PTHR42949">
    <property type="entry name" value="ANAEROBIC GLYCEROL-3-PHOSPHATE DEHYDROGENASE SUBUNIT B"/>
    <property type="match status" value="1"/>
</dbReference>
<dbReference type="EMBL" id="AEIU01000074">
    <property type="protein sequence ID" value="EFP96421.1"/>
    <property type="molecule type" value="Genomic_DNA"/>
</dbReference>
<comment type="caution">
    <text evidence="3">The sequence shown here is derived from an EMBL/GenBank/DDBJ whole genome shotgun (WGS) entry which is preliminary data.</text>
</comment>
<dbReference type="RefSeq" id="WP_009601391.1">
    <property type="nucleotide sequence ID" value="NZ_AEIU01000074.1"/>
</dbReference>
<dbReference type="GO" id="GO:0016491">
    <property type="term" value="F:oxidoreductase activity"/>
    <property type="evidence" value="ECO:0007669"/>
    <property type="project" value="UniProtKB-KW"/>
</dbReference>
<evidence type="ECO:0000256" key="1">
    <source>
        <dbReference type="ARBA" id="ARBA00023002"/>
    </source>
</evidence>
<dbReference type="InterPro" id="IPR017224">
    <property type="entry name" value="Opine_Oxase_asu/HCN_bsu"/>
</dbReference>
<proteinExistence type="predicted"/>
<dbReference type="InterPro" id="IPR036188">
    <property type="entry name" value="FAD/NAD-bd_sf"/>
</dbReference>
<dbReference type="InterPro" id="IPR041854">
    <property type="entry name" value="BFD-like_2Fe2S-bd_dom_sf"/>
</dbReference>
<dbReference type="PRINTS" id="PR00411">
    <property type="entry name" value="PNDRDTASEI"/>
</dbReference>
<keyword evidence="4" id="KW-1185">Reference proteome</keyword>
<gene>
    <name evidence="3" type="ORF">VIBC2010_04564</name>
</gene>
<dbReference type="Proteomes" id="UP000002943">
    <property type="component" value="Unassembled WGS sequence"/>
</dbReference>
<evidence type="ECO:0000313" key="4">
    <source>
        <dbReference type="Proteomes" id="UP000002943"/>
    </source>
</evidence>
<dbReference type="Pfam" id="PF07992">
    <property type="entry name" value="Pyr_redox_2"/>
    <property type="match status" value="1"/>
</dbReference>
<dbReference type="Gene3D" id="3.50.50.60">
    <property type="entry name" value="FAD/NAD(P)-binding domain"/>
    <property type="match status" value="2"/>
</dbReference>
<name>E3BK36_9VIBR</name>
<dbReference type="PRINTS" id="PR00368">
    <property type="entry name" value="FADPNR"/>
</dbReference>
<sequence>MKNEVVIVGGGPAGMSAASELSSFDIVSTVLDEAPKVGGVIYRGPWRKTESLPHLDEKLTGAISRLQQDYINNTQFIHFKSQTRVLGPIGDQQLLIAKDNNLSTVDYDYLLLATGCQERAIPFPGWELPGVMLLGAIQLQIKSGLVRPGNKVLIAGTGPLLVLVACQLHKAGCKIEAIYEACEFSALAKESLAILNRPQQALDGLSMMWYLKKHKIPLRYGWGIVNAEGENQVHRATVAPYNKDWEPDVSQAVEHKVDTVGIGYGFSARSQLAQLIGLDVVYDYMNGTIPITDDYQNSSNSRVYCAGDSAKIAGADAAMLEGKIAAWAIANKIGKLTDAELERKVKTARKTLARFYRFRKGFDNSSYRKLGLLSLPKAETIICRCEQIKREAIDDAIAQGCRDIVTLKMRTRITMGDCQGKVCSHYCYDRLSKEGFEEEQGLVRPRFPLDPIPFSILEEN</sequence>
<organism evidence="3 4">
    <name type="scientific">Vibrio caribbeanicus ATCC BAA-2122</name>
    <dbReference type="NCBI Taxonomy" id="796620"/>
    <lineage>
        <taxon>Bacteria</taxon>
        <taxon>Pseudomonadati</taxon>
        <taxon>Pseudomonadota</taxon>
        <taxon>Gammaproteobacteria</taxon>
        <taxon>Vibrionales</taxon>
        <taxon>Vibrionaceae</taxon>
        <taxon>Vibrio</taxon>
    </lineage>
</organism>
<dbReference type="PIRSF" id="PIRSF037495">
    <property type="entry name" value="Opine_OX_OoxA/HcnB"/>
    <property type="match status" value="1"/>
</dbReference>
<evidence type="ECO:0000313" key="3">
    <source>
        <dbReference type="EMBL" id="EFP96421.1"/>
    </source>
</evidence>
<dbReference type="AlphaFoldDB" id="E3BK36"/>
<keyword evidence="1" id="KW-0560">Oxidoreductase</keyword>
<evidence type="ECO:0000259" key="2">
    <source>
        <dbReference type="Pfam" id="PF07992"/>
    </source>
</evidence>
<dbReference type="SUPFAM" id="SSF51905">
    <property type="entry name" value="FAD/NAD(P)-binding domain"/>
    <property type="match status" value="1"/>
</dbReference>
<dbReference type="eggNOG" id="COG0446">
    <property type="taxonomic scope" value="Bacteria"/>
</dbReference>
<dbReference type="Gene3D" id="1.10.10.1100">
    <property type="entry name" value="BFD-like [2Fe-2S]-binding domain"/>
    <property type="match status" value="1"/>
</dbReference>